<feature type="transmembrane region" description="Helical" evidence="7">
    <location>
        <begin position="278"/>
        <end position="297"/>
    </location>
</feature>
<dbReference type="HOGENOM" id="CLU_000445_114_62_5"/>
<dbReference type="SUPFAM" id="SSF55785">
    <property type="entry name" value="PYP-like sensor domain (PAS domain)"/>
    <property type="match status" value="1"/>
</dbReference>
<dbReference type="InterPro" id="IPR004358">
    <property type="entry name" value="Sig_transdc_His_kin-like_C"/>
</dbReference>
<comment type="caution">
    <text evidence="10">The sequence shown here is derived from an EMBL/GenBank/DDBJ whole genome shotgun (WGS) entry which is preliminary data.</text>
</comment>
<dbReference type="GO" id="GO:0009927">
    <property type="term" value="F:histidine phosphotransfer kinase activity"/>
    <property type="evidence" value="ECO:0007669"/>
    <property type="project" value="TreeGrafter"/>
</dbReference>
<dbReference type="eggNOG" id="COG0642">
    <property type="taxonomic scope" value="Bacteria"/>
</dbReference>
<dbReference type="SMART" id="SM00388">
    <property type="entry name" value="HisKA"/>
    <property type="match status" value="1"/>
</dbReference>
<dbReference type="Gene3D" id="3.30.565.10">
    <property type="entry name" value="Histidine kinase-like ATPase, C-terminal domain"/>
    <property type="match status" value="1"/>
</dbReference>
<dbReference type="STRING" id="314256.OG2516_10971"/>
<keyword evidence="4" id="KW-0808">Transferase</keyword>
<keyword evidence="11" id="KW-1185">Reference proteome</keyword>
<evidence type="ECO:0000259" key="9">
    <source>
        <dbReference type="PROSITE" id="PS50839"/>
    </source>
</evidence>
<dbReference type="SMART" id="SM00387">
    <property type="entry name" value="HATPase_c"/>
    <property type="match status" value="1"/>
</dbReference>
<gene>
    <name evidence="10" type="ORF">OG2516_10971</name>
</gene>
<dbReference type="CDD" id="cd16922">
    <property type="entry name" value="HATPase_EvgS-ArcB-TorS-like"/>
    <property type="match status" value="1"/>
</dbReference>
<dbReference type="Pfam" id="PF02518">
    <property type="entry name" value="HATPase_c"/>
    <property type="match status" value="1"/>
</dbReference>
<feature type="domain" description="Histidine kinase" evidence="8">
    <location>
        <begin position="442"/>
        <end position="681"/>
    </location>
</feature>
<evidence type="ECO:0000256" key="3">
    <source>
        <dbReference type="ARBA" id="ARBA00022553"/>
    </source>
</evidence>
<reference evidence="10 11" key="1">
    <citation type="journal article" date="2010" name="J. Bacteriol.">
        <title>Genome sequences of Oceanicola granulosus HTCC2516(T) and Oceanicola batsensis HTCC2597(TDelta).</title>
        <authorList>
            <person name="Thrash J.C."/>
            <person name="Cho J.C."/>
            <person name="Vergin K.L."/>
            <person name="Giovannoni S.J."/>
        </authorList>
    </citation>
    <scope>NUCLEOTIDE SEQUENCE [LARGE SCALE GENOMIC DNA]</scope>
    <source>
        <strain evidence="11">ATCC BAA-861 / DSM 15982 / KCTC 12143 / HTCC2516</strain>
    </source>
</reference>
<dbReference type="Pfam" id="PF12860">
    <property type="entry name" value="PAS_7"/>
    <property type="match status" value="1"/>
</dbReference>
<evidence type="ECO:0000256" key="1">
    <source>
        <dbReference type="ARBA" id="ARBA00000085"/>
    </source>
</evidence>
<dbReference type="PANTHER" id="PTHR43047:SF72">
    <property type="entry name" value="OSMOSENSING HISTIDINE PROTEIN KINASE SLN1"/>
    <property type="match status" value="1"/>
</dbReference>
<dbReference type="Gene3D" id="3.30.450.20">
    <property type="entry name" value="PAS domain"/>
    <property type="match status" value="1"/>
</dbReference>
<keyword evidence="3" id="KW-0597">Phosphoprotein</keyword>
<keyword evidence="10" id="KW-0547">Nucleotide-binding</keyword>
<dbReference type="SMART" id="SM01079">
    <property type="entry name" value="CHASE"/>
    <property type="match status" value="1"/>
</dbReference>
<proteinExistence type="predicted"/>
<protein>
    <recommendedName>
        <fullName evidence="2">histidine kinase</fullName>
        <ecNumber evidence="2">2.7.13.3</ecNumber>
    </recommendedName>
</protein>
<comment type="catalytic activity">
    <reaction evidence="1">
        <text>ATP + protein L-histidine = ADP + protein N-phospho-L-histidine.</text>
        <dbReference type="EC" id="2.7.13.3"/>
    </reaction>
</comment>
<evidence type="ECO:0000259" key="8">
    <source>
        <dbReference type="PROSITE" id="PS50109"/>
    </source>
</evidence>
<evidence type="ECO:0000256" key="7">
    <source>
        <dbReference type="SAM" id="Phobius"/>
    </source>
</evidence>
<keyword evidence="7" id="KW-1133">Transmembrane helix</keyword>
<sequence length="691" mass="75583">MKQSGTEARNGGWSLVWLSNANLPLLMFLASLVVGLVAVQFSQLQHKQNLQHQRLQTTQAMHAVREDIETDVNRMVRTLAEMTAALRESPDMTQAEFTAHATRLRQGDPRIVNFAAAPDLKVSMIHPIEGNEAVLGLDYREKPSQLPGVLETIALNDINILGPIDLVQGNVASILRQPVMLYGPDGSGELWGIVSLVLDHTIAFQLADYGELLAEYDVAVIGAASQEGERRLLFGNAAPEELRDPVLLTFDFPNGTWDLLATPHGGWTPNAVFTPDNMLIIAISAGILGALWYILYLDRQRQVAQRRMVSAIEALDGGFAMYDADDRLIACNSGFLDMYDRCRDIIRPGVRFEDIVRYGISRQQYPDAIGREQAFLRERMELHRTGNCDLEQKLSNGRCYHVSERSSDDGLLVGLRVDITELKAAQEAAEAADQAKTNFMNVLSHELRTPLTVILGHSRLGASFSKMPKAQKVLAAIQRTEVDGLAEEVASLYDDLGERMRKIDQSGTYLLSLINDMLDFSKLSSGSLSIDPDEFDAANLVELVTAQLAPMAEQKGLALTASTEPARVLADSRRCQQILINLIGNALKFSTCGTVSVTAEMRGRMLDIAVSDEGPGIPDDELSRIFEPFHQVDSTATRRAGGTGLGLAIARQLAEMQGGALSATSVYGQGSRFVLSLPLAAEKPATLRLVS</sequence>
<dbReference type="InterPro" id="IPR003594">
    <property type="entry name" value="HATPase_dom"/>
</dbReference>
<evidence type="ECO:0000256" key="5">
    <source>
        <dbReference type="ARBA" id="ARBA00022777"/>
    </source>
</evidence>
<dbReference type="CDD" id="cd00082">
    <property type="entry name" value="HisKA"/>
    <property type="match status" value="1"/>
</dbReference>
<keyword evidence="10" id="KW-0067">ATP-binding</keyword>
<dbReference type="OrthoDB" id="9764438at2"/>
<dbReference type="Proteomes" id="UP000003635">
    <property type="component" value="Unassembled WGS sequence"/>
</dbReference>
<dbReference type="InterPro" id="IPR005467">
    <property type="entry name" value="His_kinase_dom"/>
</dbReference>
<keyword evidence="7" id="KW-0812">Transmembrane</keyword>
<evidence type="ECO:0000313" key="10">
    <source>
        <dbReference type="EMBL" id="EAR52980.1"/>
    </source>
</evidence>
<dbReference type="InterPro" id="IPR036097">
    <property type="entry name" value="HisK_dim/P_sf"/>
</dbReference>
<dbReference type="InterPro" id="IPR036890">
    <property type="entry name" value="HATPase_C_sf"/>
</dbReference>
<evidence type="ECO:0000313" key="11">
    <source>
        <dbReference type="Proteomes" id="UP000003635"/>
    </source>
</evidence>
<keyword evidence="7" id="KW-0472">Membrane</keyword>
<feature type="domain" description="CHASE" evidence="9">
    <location>
        <begin position="122"/>
        <end position="260"/>
    </location>
</feature>
<keyword evidence="5 10" id="KW-0418">Kinase</keyword>
<dbReference type="PROSITE" id="PS50839">
    <property type="entry name" value="CHASE"/>
    <property type="match status" value="1"/>
</dbReference>
<accession>Q2CK09</accession>
<dbReference type="Pfam" id="PF00512">
    <property type="entry name" value="HisKA"/>
    <property type="match status" value="1"/>
</dbReference>
<dbReference type="GO" id="GO:0005886">
    <property type="term" value="C:plasma membrane"/>
    <property type="evidence" value="ECO:0007669"/>
    <property type="project" value="TreeGrafter"/>
</dbReference>
<dbReference type="InterPro" id="IPR003661">
    <property type="entry name" value="HisK_dim/P_dom"/>
</dbReference>
<dbReference type="EMBL" id="AAOT01000001">
    <property type="protein sequence ID" value="EAR52980.1"/>
    <property type="molecule type" value="Genomic_DNA"/>
</dbReference>
<dbReference type="GO" id="GO:0000155">
    <property type="term" value="F:phosphorelay sensor kinase activity"/>
    <property type="evidence" value="ECO:0007669"/>
    <property type="project" value="InterPro"/>
</dbReference>
<name>Q2CK09_OCEGH</name>
<feature type="transmembrane region" description="Helical" evidence="7">
    <location>
        <begin position="21"/>
        <end position="41"/>
    </location>
</feature>
<dbReference type="FunFam" id="3.30.565.10:FF:000010">
    <property type="entry name" value="Sensor histidine kinase RcsC"/>
    <property type="match status" value="1"/>
</dbReference>
<dbReference type="PRINTS" id="PR00344">
    <property type="entry name" value="BCTRLSENSOR"/>
</dbReference>
<dbReference type="AlphaFoldDB" id="Q2CK09"/>
<dbReference type="GO" id="GO:0005524">
    <property type="term" value="F:ATP binding"/>
    <property type="evidence" value="ECO:0007669"/>
    <property type="project" value="UniProtKB-KW"/>
</dbReference>
<dbReference type="InterPro" id="IPR006189">
    <property type="entry name" value="CHASE_dom"/>
</dbReference>
<dbReference type="EC" id="2.7.13.3" evidence="2"/>
<organism evidence="10 11">
    <name type="scientific">Oceanicola granulosus (strain ATCC BAA-861 / DSM 15982 / KCTC 12143 / HTCC2516)</name>
    <dbReference type="NCBI Taxonomy" id="314256"/>
    <lineage>
        <taxon>Bacteria</taxon>
        <taxon>Pseudomonadati</taxon>
        <taxon>Pseudomonadota</taxon>
        <taxon>Alphaproteobacteria</taxon>
        <taxon>Rhodobacterales</taxon>
        <taxon>Roseobacteraceae</taxon>
        <taxon>Oceanicola</taxon>
    </lineage>
</organism>
<dbReference type="PROSITE" id="PS50109">
    <property type="entry name" value="HIS_KIN"/>
    <property type="match status" value="1"/>
</dbReference>
<dbReference type="SUPFAM" id="SSF55874">
    <property type="entry name" value="ATPase domain of HSP90 chaperone/DNA topoisomerase II/histidine kinase"/>
    <property type="match status" value="1"/>
</dbReference>
<evidence type="ECO:0000256" key="6">
    <source>
        <dbReference type="ARBA" id="ARBA00023012"/>
    </source>
</evidence>
<dbReference type="PANTHER" id="PTHR43047">
    <property type="entry name" value="TWO-COMPONENT HISTIDINE PROTEIN KINASE"/>
    <property type="match status" value="1"/>
</dbReference>
<evidence type="ECO:0000256" key="4">
    <source>
        <dbReference type="ARBA" id="ARBA00022679"/>
    </source>
</evidence>
<dbReference type="SUPFAM" id="SSF47384">
    <property type="entry name" value="Homodimeric domain of signal transducing histidine kinase"/>
    <property type="match status" value="1"/>
</dbReference>
<keyword evidence="6" id="KW-0902">Two-component regulatory system</keyword>
<evidence type="ECO:0000256" key="2">
    <source>
        <dbReference type="ARBA" id="ARBA00012438"/>
    </source>
</evidence>
<dbReference type="Pfam" id="PF03924">
    <property type="entry name" value="CHASE"/>
    <property type="match status" value="1"/>
</dbReference>
<dbReference type="RefSeq" id="WP_007255714.1">
    <property type="nucleotide sequence ID" value="NZ_CH724107.1"/>
</dbReference>
<dbReference type="Gene3D" id="1.10.287.130">
    <property type="match status" value="1"/>
</dbReference>
<dbReference type="InterPro" id="IPR035965">
    <property type="entry name" value="PAS-like_dom_sf"/>
</dbReference>